<dbReference type="Proteomes" id="UP001458946">
    <property type="component" value="Unassembled WGS sequence"/>
</dbReference>
<reference evidence="11 12" key="1">
    <citation type="submission" date="2024-02" db="EMBL/GenBank/DDBJ databases">
        <title>Deinococcus xinjiangensis NBRC 107630.</title>
        <authorList>
            <person name="Ichikawa N."/>
            <person name="Katano-Makiyama Y."/>
            <person name="Hidaka K."/>
        </authorList>
    </citation>
    <scope>NUCLEOTIDE SEQUENCE [LARGE SCALE GENOMIC DNA]</scope>
    <source>
        <strain evidence="11 12">NBRC 107630</strain>
    </source>
</reference>
<dbReference type="RefSeq" id="WP_353543470.1">
    <property type="nucleotide sequence ID" value="NZ_BAABRN010000052.1"/>
</dbReference>
<keyword evidence="6" id="KW-0865">Zymogen</keyword>
<sequence length="223" mass="24274">MRLLRRVLLPALATAGAVLYVQKVHRFRDPVRFSPDEAGVVLSPSDGAVSFVRRVDLGRIENFDPEISTLVDAPIKRQDGWLIGVVMRPLDVHYTYQPIAGTVRHIHHRAGDTEAIAAQKLLGLVLRQPTDLLESSGTANNERYSYTVQSDLGDITVTQVSLRSALQPLTFVEEGQSARAGNKASFLPNGGLILVHLPALVAPQVEVGQEVRGGETVLGRRSS</sequence>
<evidence type="ECO:0000256" key="5">
    <source>
        <dbReference type="ARBA" id="ARBA00023136"/>
    </source>
</evidence>
<evidence type="ECO:0000256" key="7">
    <source>
        <dbReference type="ARBA" id="ARBA00023209"/>
    </source>
</evidence>
<name>A0ABP9VE35_9DEIO</name>
<comment type="caution">
    <text evidence="11">The sequence shown here is derived from an EMBL/GenBank/DDBJ whole genome shotgun (WGS) entry which is preliminary data.</text>
</comment>
<evidence type="ECO:0000256" key="9">
    <source>
        <dbReference type="ARBA" id="ARBA00023264"/>
    </source>
</evidence>
<gene>
    <name evidence="11" type="primary">psd</name>
    <name evidence="11" type="ORF">Dxin01_03258</name>
</gene>
<keyword evidence="12" id="KW-1185">Reference proteome</keyword>
<dbReference type="Pfam" id="PF02666">
    <property type="entry name" value="PS_Dcarbxylase"/>
    <property type="match status" value="1"/>
</dbReference>
<dbReference type="PANTHER" id="PTHR35809">
    <property type="entry name" value="ARCHAETIDYLSERINE DECARBOXYLASE PROENZYME-RELATED"/>
    <property type="match status" value="1"/>
</dbReference>
<evidence type="ECO:0000256" key="8">
    <source>
        <dbReference type="ARBA" id="ARBA00023239"/>
    </source>
</evidence>
<evidence type="ECO:0000256" key="3">
    <source>
        <dbReference type="ARBA" id="ARBA00022793"/>
    </source>
</evidence>
<evidence type="ECO:0000256" key="6">
    <source>
        <dbReference type="ARBA" id="ARBA00023145"/>
    </source>
</evidence>
<keyword evidence="7" id="KW-0594">Phospholipid biosynthesis</keyword>
<dbReference type="EMBL" id="BAABRN010000052">
    <property type="protein sequence ID" value="GAA5503499.1"/>
    <property type="molecule type" value="Genomic_DNA"/>
</dbReference>
<dbReference type="PANTHER" id="PTHR35809:SF1">
    <property type="entry name" value="ARCHAETIDYLSERINE DECARBOXYLASE PROENZYME-RELATED"/>
    <property type="match status" value="1"/>
</dbReference>
<keyword evidence="4" id="KW-0443">Lipid metabolism</keyword>
<keyword evidence="5" id="KW-0472">Membrane</keyword>
<evidence type="ECO:0000256" key="1">
    <source>
        <dbReference type="ARBA" id="ARBA00022475"/>
    </source>
</evidence>
<keyword evidence="1" id="KW-1003">Cell membrane</keyword>
<evidence type="ECO:0000313" key="12">
    <source>
        <dbReference type="Proteomes" id="UP001458946"/>
    </source>
</evidence>
<keyword evidence="2" id="KW-0444">Lipid biosynthesis</keyword>
<keyword evidence="3" id="KW-0210">Decarboxylase</keyword>
<organism evidence="11 12">
    <name type="scientific">Deinococcus xinjiangensis</name>
    <dbReference type="NCBI Taxonomy" id="457454"/>
    <lineage>
        <taxon>Bacteria</taxon>
        <taxon>Thermotogati</taxon>
        <taxon>Deinococcota</taxon>
        <taxon>Deinococci</taxon>
        <taxon>Deinococcales</taxon>
        <taxon>Deinococcaceae</taxon>
        <taxon>Deinococcus</taxon>
    </lineage>
</organism>
<evidence type="ECO:0000256" key="4">
    <source>
        <dbReference type="ARBA" id="ARBA00023098"/>
    </source>
</evidence>
<dbReference type="InterPro" id="IPR033175">
    <property type="entry name" value="PSD-A"/>
</dbReference>
<protein>
    <submittedName>
        <fullName evidence="11">Phosphatidylserine decarboxylase proenzyme</fullName>
    </submittedName>
</protein>
<evidence type="ECO:0000256" key="10">
    <source>
        <dbReference type="ARBA" id="ARBA00023317"/>
    </source>
</evidence>
<accession>A0ABP9VE35</accession>
<evidence type="ECO:0000313" key="11">
    <source>
        <dbReference type="EMBL" id="GAA5503499.1"/>
    </source>
</evidence>
<proteinExistence type="predicted"/>
<keyword evidence="9" id="KW-1208">Phospholipid metabolism</keyword>
<evidence type="ECO:0000256" key="2">
    <source>
        <dbReference type="ARBA" id="ARBA00022516"/>
    </source>
</evidence>
<keyword evidence="10" id="KW-0670">Pyruvate</keyword>
<keyword evidence="8" id="KW-0456">Lyase</keyword>
<dbReference type="InterPro" id="IPR003817">
    <property type="entry name" value="PS_Dcarbxylase"/>
</dbReference>